<evidence type="ECO:0000256" key="1">
    <source>
        <dbReference type="SAM" id="Phobius"/>
    </source>
</evidence>
<protein>
    <submittedName>
        <fullName evidence="2">Uncharacterized protein</fullName>
    </submittedName>
</protein>
<accession>A0A6S6SSG7</accession>
<gene>
    <name evidence="2" type="ORF">HELGO_WM15944</name>
</gene>
<keyword evidence="1" id="KW-1133">Transmembrane helix</keyword>
<feature type="transmembrane region" description="Helical" evidence="1">
    <location>
        <begin position="6"/>
        <end position="24"/>
    </location>
</feature>
<organism evidence="2">
    <name type="scientific">uncultured Campylobacterales bacterium</name>
    <dbReference type="NCBI Taxonomy" id="352960"/>
    <lineage>
        <taxon>Bacteria</taxon>
        <taxon>Pseudomonadati</taxon>
        <taxon>Campylobacterota</taxon>
        <taxon>Epsilonproteobacteria</taxon>
        <taxon>Campylobacterales</taxon>
        <taxon>environmental samples</taxon>
    </lineage>
</organism>
<name>A0A6S6SSG7_9BACT</name>
<dbReference type="EMBL" id="CACVAW010000030">
    <property type="protein sequence ID" value="CAA6807833.1"/>
    <property type="molecule type" value="Genomic_DNA"/>
</dbReference>
<keyword evidence="1" id="KW-0472">Membrane</keyword>
<sequence>MDEFFLFFGIIDIGILCIFLIYRYKTEFKITHWYFDLNVKQRSIIWAVSVVLFPLSFLWWIWLLTYLEYKRN</sequence>
<keyword evidence="1" id="KW-0812">Transmembrane</keyword>
<proteinExistence type="predicted"/>
<evidence type="ECO:0000313" key="2">
    <source>
        <dbReference type="EMBL" id="CAA6807833.1"/>
    </source>
</evidence>
<feature type="transmembrane region" description="Helical" evidence="1">
    <location>
        <begin position="44"/>
        <end position="62"/>
    </location>
</feature>
<dbReference type="AlphaFoldDB" id="A0A6S6SSG7"/>
<reference evidence="2" key="1">
    <citation type="submission" date="2020-01" db="EMBL/GenBank/DDBJ databases">
        <authorList>
            <person name="Meier V. D."/>
            <person name="Meier V D."/>
        </authorList>
    </citation>
    <scope>NUCLEOTIDE SEQUENCE</scope>
    <source>
        <strain evidence="2">HLG_WM_MAG_12</strain>
    </source>
</reference>